<keyword evidence="1" id="KW-1133">Transmembrane helix</keyword>
<reference evidence="3" key="1">
    <citation type="submission" date="2015-06" db="EMBL/GenBank/DDBJ databases">
        <title>Expansion of signal transduction pathways in fungi by whole-genome duplication.</title>
        <authorList>
            <consortium name="DOE Joint Genome Institute"/>
            <person name="Corrochano L.M."/>
            <person name="Kuo A."/>
            <person name="Marcet-Houben M."/>
            <person name="Polaino S."/>
            <person name="Salamov A."/>
            <person name="Villalobos J.M."/>
            <person name="Alvarez M.I."/>
            <person name="Avalos J."/>
            <person name="Benito E.P."/>
            <person name="Benoit I."/>
            <person name="Burger G."/>
            <person name="Camino L.P."/>
            <person name="Canovas D."/>
            <person name="Cerda-Olmedo E."/>
            <person name="Cheng J.-F."/>
            <person name="Dominguez A."/>
            <person name="Elias M."/>
            <person name="Eslava A.P."/>
            <person name="Glaser F."/>
            <person name="Grimwood J."/>
            <person name="Gutierrez G."/>
            <person name="Heitman J."/>
            <person name="Henrissat B."/>
            <person name="Iturriaga E.A."/>
            <person name="Lang B.F."/>
            <person name="Lavin J.L."/>
            <person name="Lee S."/>
            <person name="Li W."/>
            <person name="Lindquist E."/>
            <person name="Lopez-Garcia S."/>
            <person name="Luque E.M."/>
            <person name="Marcos A.T."/>
            <person name="Martin J."/>
            <person name="McCluskey K."/>
            <person name="Medina H.R."/>
            <person name="Miralles-Duran A."/>
            <person name="Miyazaki A."/>
            <person name="Munoz-Torres E."/>
            <person name="Oguiza J.A."/>
            <person name="Ohm R."/>
            <person name="Olmedo M."/>
            <person name="Orejas M."/>
            <person name="Ortiz-Castellanos L."/>
            <person name="Pisabarro A.G."/>
            <person name="Rodriguez-Romero J."/>
            <person name="Ruiz-Herrera J."/>
            <person name="Ruiz-Vazquez R."/>
            <person name="Sanz C."/>
            <person name="Schackwitz W."/>
            <person name="Schmutz J."/>
            <person name="Shahriari M."/>
            <person name="Shelest E."/>
            <person name="Silva-Franco F."/>
            <person name="Soanes D."/>
            <person name="Syed K."/>
            <person name="Tagua V.G."/>
            <person name="Talbot N.J."/>
            <person name="Thon M."/>
            <person name="De vries R.P."/>
            <person name="Wiebenga A."/>
            <person name="Yadav J.S."/>
            <person name="Braun E.L."/>
            <person name="Baker S."/>
            <person name="Garre V."/>
            <person name="Horwitz B."/>
            <person name="Torres-Martinez S."/>
            <person name="Idnurm A."/>
            <person name="Herrera-Estrella A."/>
            <person name="Gabaldon T."/>
            <person name="Grigoriev I.V."/>
        </authorList>
    </citation>
    <scope>NUCLEOTIDE SEQUENCE [LARGE SCALE GENOMIC DNA]</scope>
    <source>
        <strain evidence="3">NRRL 1555(-)</strain>
    </source>
</reference>
<keyword evidence="3" id="KW-1185">Reference proteome</keyword>
<dbReference type="VEuPathDB" id="FungiDB:PHYBLDRAFT_72011"/>
<dbReference type="GeneID" id="29003484"/>
<dbReference type="Proteomes" id="UP000077315">
    <property type="component" value="Unassembled WGS sequence"/>
</dbReference>
<keyword evidence="1" id="KW-0812">Transmembrane</keyword>
<sequence length="105" mass="12018">MQAASYILKTIETSLYEEYITSPLETSLYLLEAHSKWISFSSTFLRLLTIMNSGTVTVFIKLAYIGNLTKNIKAIFWDKVSSAQILALSLPLHKSPDLLNWVQFW</sequence>
<evidence type="ECO:0000313" key="2">
    <source>
        <dbReference type="EMBL" id="OAD75225.1"/>
    </source>
</evidence>
<organism evidence="2 3">
    <name type="scientific">Phycomyces blakesleeanus (strain ATCC 8743b / DSM 1359 / FGSC 10004 / NBRC 33097 / NRRL 1555)</name>
    <dbReference type="NCBI Taxonomy" id="763407"/>
    <lineage>
        <taxon>Eukaryota</taxon>
        <taxon>Fungi</taxon>
        <taxon>Fungi incertae sedis</taxon>
        <taxon>Mucoromycota</taxon>
        <taxon>Mucoromycotina</taxon>
        <taxon>Mucoromycetes</taxon>
        <taxon>Mucorales</taxon>
        <taxon>Phycomycetaceae</taxon>
        <taxon>Phycomyces</taxon>
    </lineage>
</organism>
<evidence type="ECO:0000313" key="3">
    <source>
        <dbReference type="Proteomes" id="UP000077315"/>
    </source>
</evidence>
<dbReference type="EMBL" id="KV440977">
    <property type="protein sequence ID" value="OAD75225.1"/>
    <property type="molecule type" value="Genomic_DNA"/>
</dbReference>
<feature type="transmembrane region" description="Helical" evidence="1">
    <location>
        <begin position="44"/>
        <end position="64"/>
    </location>
</feature>
<protein>
    <submittedName>
        <fullName evidence="2">Uncharacterized protein</fullName>
    </submittedName>
</protein>
<gene>
    <name evidence="2" type="ORF">PHYBLDRAFT_72011</name>
</gene>
<keyword evidence="1" id="KW-0472">Membrane</keyword>
<dbReference type="AlphaFoldDB" id="A0A162XJ25"/>
<accession>A0A162XJ25</accession>
<dbReference type="RefSeq" id="XP_018293265.1">
    <property type="nucleotide sequence ID" value="XM_018442578.1"/>
</dbReference>
<name>A0A162XJ25_PHYB8</name>
<evidence type="ECO:0000256" key="1">
    <source>
        <dbReference type="SAM" id="Phobius"/>
    </source>
</evidence>
<proteinExistence type="predicted"/>
<dbReference type="InParanoid" id="A0A162XJ25"/>